<feature type="domain" description="WWE" evidence="1">
    <location>
        <begin position="22"/>
        <end position="51"/>
    </location>
</feature>
<name>A0ABD0P5G1_CIRMR</name>
<keyword evidence="3" id="KW-1185">Reference proteome</keyword>
<evidence type="ECO:0000259" key="1">
    <source>
        <dbReference type="PROSITE" id="PS50918"/>
    </source>
</evidence>
<dbReference type="InterPro" id="IPR004170">
    <property type="entry name" value="WWE_dom"/>
</dbReference>
<dbReference type="Proteomes" id="UP001529510">
    <property type="component" value="Unassembled WGS sequence"/>
</dbReference>
<gene>
    <name evidence="2" type="ORF">M9458_036568</name>
</gene>
<dbReference type="PROSITE" id="PS50918">
    <property type="entry name" value="WWE"/>
    <property type="match status" value="1"/>
</dbReference>
<feature type="non-terminal residue" evidence="2">
    <location>
        <position position="1"/>
    </location>
</feature>
<evidence type="ECO:0000313" key="3">
    <source>
        <dbReference type="Proteomes" id="UP001529510"/>
    </source>
</evidence>
<reference evidence="2 3" key="1">
    <citation type="submission" date="2024-05" db="EMBL/GenBank/DDBJ databases">
        <title>Genome sequencing and assembly of Indian major carp, Cirrhinus mrigala (Hamilton, 1822).</title>
        <authorList>
            <person name="Mohindra V."/>
            <person name="Chowdhury L.M."/>
            <person name="Lal K."/>
            <person name="Jena J.K."/>
        </authorList>
    </citation>
    <scope>NUCLEOTIDE SEQUENCE [LARGE SCALE GENOMIC DNA]</scope>
    <source>
        <strain evidence="2">CM1030</strain>
        <tissue evidence="2">Blood</tissue>
    </source>
</reference>
<accession>A0ABD0P5G1</accession>
<dbReference type="AlphaFoldDB" id="A0ABD0P5G1"/>
<proteinExistence type="predicted"/>
<feature type="non-terminal residue" evidence="2">
    <location>
        <position position="51"/>
    </location>
</feature>
<protein>
    <recommendedName>
        <fullName evidence="1">WWE domain-containing protein</fullName>
    </recommendedName>
</protein>
<sequence length="51" mass="5779">VYVGLQCHASLRLSTPSSSTATPTNTSSTPNCLTVWKYYCRDNFGWREYSE</sequence>
<organism evidence="2 3">
    <name type="scientific">Cirrhinus mrigala</name>
    <name type="common">Mrigala</name>
    <dbReference type="NCBI Taxonomy" id="683832"/>
    <lineage>
        <taxon>Eukaryota</taxon>
        <taxon>Metazoa</taxon>
        <taxon>Chordata</taxon>
        <taxon>Craniata</taxon>
        <taxon>Vertebrata</taxon>
        <taxon>Euteleostomi</taxon>
        <taxon>Actinopterygii</taxon>
        <taxon>Neopterygii</taxon>
        <taxon>Teleostei</taxon>
        <taxon>Ostariophysi</taxon>
        <taxon>Cypriniformes</taxon>
        <taxon>Cyprinidae</taxon>
        <taxon>Labeoninae</taxon>
        <taxon>Labeonini</taxon>
        <taxon>Cirrhinus</taxon>
    </lineage>
</organism>
<dbReference type="EMBL" id="JAMKFB020000018">
    <property type="protein sequence ID" value="KAL0168346.1"/>
    <property type="molecule type" value="Genomic_DNA"/>
</dbReference>
<evidence type="ECO:0000313" key="2">
    <source>
        <dbReference type="EMBL" id="KAL0168346.1"/>
    </source>
</evidence>
<comment type="caution">
    <text evidence="2">The sequence shown here is derived from an EMBL/GenBank/DDBJ whole genome shotgun (WGS) entry which is preliminary data.</text>
</comment>